<evidence type="ECO:0000313" key="1">
    <source>
        <dbReference type="EMBL" id="CUN00054.1"/>
    </source>
</evidence>
<organism evidence="1 2">
    <name type="scientific">Anaerostipes hadrus</name>
    <dbReference type="NCBI Taxonomy" id="649756"/>
    <lineage>
        <taxon>Bacteria</taxon>
        <taxon>Bacillati</taxon>
        <taxon>Bacillota</taxon>
        <taxon>Clostridia</taxon>
        <taxon>Lachnospirales</taxon>
        <taxon>Lachnospiraceae</taxon>
        <taxon>Anaerostipes</taxon>
    </lineage>
</organism>
<protein>
    <submittedName>
        <fullName evidence="1">Uncharacterized protein</fullName>
    </submittedName>
</protein>
<dbReference type="EMBL" id="CYXT01000014">
    <property type="protein sequence ID" value="CUN00054.1"/>
    <property type="molecule type" value="Genomic_DNA"/>
</dbReference>
<evidence type="ECO:0000313" key="2">
    <source>
        <dbReference type="Proteomes" id="UP000095598"/>
    </source>
</evidence>
<dbReference type="RefSeq" id="WP_044925140.1">
    <property type="nucleotide sequence ID" value="NZ_CYXT01000014.1"/>
</dbReference>
<proteinExistence type="predicted"/>
<reference evidence="1 2" key="1">
    <citation type="submission" date="2015-09" db="EMBL/GenBank/DDBJ databases">
        <authorList>
            <consortium name="Pathogen Informatics"/>
        </authorList>
    </citation>
    <scope>NUCLEOTIDE SEQUENCE [LARGE SCALE GENOMIC DNA]</scope>
    <source>
        <strain evidence="1 2">2789STDY5608868</strain>
    </source>
</reference>
<sequence>MSSWTHVKGMVEVEPLGYTQAEKRYILETVLNHLPHVSGSENDMKIYIIQKDGYNCSSSCDEFMQHSNKGNGTYGSFETQCTYFLLVDGDLRDRAFEETYKEFQKWLCRLAKRMPVIDVMVEVKGYNKAAMIRNKNNQYTNMLEAGSWYDKDSINWCEYLMWEQAENSYLPDILVEKYKKEGKYK</sequence>
<dbReference type="Proteomes" id="UP000095598">
    <property type="component" value="Unassembled WGS sequence"/>
</dbReference>
<dbReference type="AlphaFoldDB" id="A0A173TBC3"/>
<name>A0A173TBC3_ANAHA</name>
<accession>A0A173TBC3</accession>
<gene>
    <name evidence="1" type="ORF">ERS852425_01971</name>
</gene>